<dbReference type="Pfam" id="PF02563">
    <property type="entry name" value="Poly_export"/>
    <property type="match status" value="1"/>
</dbReference>
<feature type="region of interest" description="Disordered" evidence="2">
    <location>
        <begin position="90"/>
        <end position="112"/>
    </location>
</feature>
<dbReference type="GO" id="GO:0015159">
    <property type="term" value="F:polysaccharide transmembrane transporter activity"/>
    <property type="evidence" value="ECO:0007669"/>
    <property type="project" value="InterPro"/>
</dbReference>
<protein>
    <submittedName>
        <fullName evidence="5">Polysaccharide export protein</fullName>
    </submittedName>
</protein>
<dbReference type="Proteomes" id="UP000321638">
    <property type="component" value="Unassembled WGS sequence"/>
</dbReference>
<feature type="domain" description="Soluble ligand binding" evidence="4">
    <location>
        <begin position="190"/>
        <end position="243"/>
    </location>
</feature>
<evidence type="ECO:0000313" key="5">
    <source>
        <dbReference type="EMBL" id="TXL75718.1"/>
    </source>
</evidence>
<keyword evidence="1" id="KW-0732">Signal</keyword>
<dbReference type="InterPro" id="IPR019554">
    <property type="entry name" value="Soluble_ligand-bd"/>
</dbReference>
<sequence length="264" mass="28237">MRPRGQGWSMAFSRPFDAPVLVTTLLCGLLLEDCHPNMGAAGTGIAAASTTKIIGDGMANVRIVKSIPRRGLVAAMAVVAAGAAGMTTARAQVSDTTPRGGQPPGATIDRSSDYKLGGGDRMRIIVYGQPNLTGEYVLDGSGALSFPLIGQVQAMGMTPSQLEHAIVSRLHPDYLRNPSVSVEVMTRRPFYIVGEVRNPGSYPYVSGMTVINAIALAGGFTYRARESSFYIKRNDRNGQSGRIDANQETPVQPGDVIMVRERYF</sequence>
<dbReference type="InterPro" id="IPR003715">
    <property type="entry name" value="Poly_export_N"/>
</dbReference>
<dbReference type="PANTHER" id="PTHR33619:SF3">
    <property type="entry name" value="POLYSACCHARIDE EXPORT PROTEIN GFCE-RELATED"/>
    <property type="match status" value="1"/>
</dbReference>
<evidence type="ECO:0000259" key="4">
    <source>
        <dbReference type="Pfam" id="PF10531"/>
    </source>
</evidence>
<dbReference type="AlphaFoldDB" id="A0A5C8PMU4"/>
<gene>
    <name evidence="5" type="ORF">FHP25_13805</name>
</gene>
<evidence type="ECO:0000256" key="2">
    <source>
        <dbReference type="SAM" id="MobiDB-lite"/>
    </source>
</evidence>
<dbReference type="InterPro" id="IPR049712">
    <property type="entry name" value="Poly_export"/>
</dbReference>
<organism evidence="5 6">
    <name type="scientific">Vineibacter terrae</name>
    <dbReference type="NCBI Taxonomy" id="2586908"/>
    <lineage>
        <taxon>Bacteria</taxon>
        <taxon>Pseudomonadati</taxon>
        <taxon>Pseudomonadota</taxon>
        <taxon>Alphaproteobacteria</taxon>
        <taxon>Hyphomicrobiales</taxon>
        <taxon>Vineibacter</taxon>
    </lineage>
</organism>
<dbReference type="PANTHER" id="PTHR33619">
    <property type="entry name" value="POLYSACCHARIDE EXPORT PROTEIN GFCE-RELATED"/>
    <property type="match status" value="1"/>
</dbReference>
<name>A0A5C8PMU4_9HYPH</name>
<evidence type="ECO:0000259" key="3">
    <source>
        <dbReference type="Pfam" id="PF02563"/>
    </source>
</evidence>
<reference evidence="5 6" key="1">
    <citation type="submission" date="2019-06" db="EMBL/GenBank/DDBJ databases">
        <title>New taxonomy in bacterial strain CC-CFT640, isolated from vineyard.</title>
        <authorList>
            <person name="Lin S.-Y."/>
            <person name="Tsai C.-F."/>
            <person name="Young C.-C."/>
        </authorList>
    </citation>
    <scope>NUCLEOTIDE SEQUENCE [LARGE SCALE GENOMIC DNA]</scope>
    <source>
        <strain evidence="5 6">CC-CFT640</strain>
    </source>
</reference>
<dbReference type="Pfam" id="PF10531">
    <property type="entry name" value="SLBB"/>
    <property type="match status" value="1"/>
</dbReference>
<dbReference type="OrthoDB" id="197007at2"/>
<accession>A0A5C8PMU4</accession>
<evidence type="ECO:0000256" key="1">
    <source>
        <dbReference type="ARBA" id="ARBA00022729"/>
    </source>
</evidence>
<dbReference type="EMBL" id="VDUZ01000013">
    <property type="protein sequence ID" value="TXL75718.1"/>
    <property type="molecule type" value="Genomic_DNA"/>
</dbReference>
<dbReference type="Gene3D" id="3.30.1950.10">
    <property type="entry name" value="wza like domain"/>
    <property type="match status" value="1"/>
</dbReference>
<proteinExistence type="predicted"/>
<evidence type="ECO:0000313" key="6">
    <source>
        <dbReference type="Proteomes" id="UP000321638"/>
    </source>
</evidence>
<dbReference type="Gene3D" id="3.10.560.10">
    <property type="entry name" value="Outer membrane lipoprotein wza domain like"/>
    <property type="match status" value="1"/>
</dbReference>
<keyword evidence="6" id="KW-1185">Reference proteome</keyword>
<comment type="caution">
    <text evidence="5">The sequence shown here is derived from an EMBL/GenBank/DDBJ whole genome shotgun (WGS) entry which is preliminary data.</text>
</comment>
<feature type="domain" description="Polysaccharide export protein N-terminal" evidence="3">
    <location>
        <begin position="111"/>
        <end position="184"/>
    </location>
</feature>